<dbReference type="Pfam" id="PF13865">
    <property type="entry name" value="FoP_duplication"/>
    <property type="match status" value="1"/>
</dbReference>
<feature type="region of interest" description="Disordered" evidence="3">
    <location>
        <begin position="122"/>
        <end position="255"/>
    </location>
</feature>
<gene>
    <name evidence="5" type="ORF">M408DRAFT_80672</name>
</gene>
<dbReference type="PANTHER" id="PTHR19965:SF82">
    <property type="entry name" value="THO COMPLEX SUBUNIT 4"/>
    <property type="match status" value="1"/>
</dbReference>
<organism evidence="5 6">
    <name type="scientific">Serendipita vermifera MAFF 305830</name>
    <dbReference type="NCBI Taxonomy" id="933852"/>
    <lineage>
        <taxon>Eukaryota</taxon>
        <taxon>Fungi</taxon>
        <taxon>Dikarya</taxon>
        <taxon>Basidiomycota</taxon>
        <taxon>Agaricomycotina</taxon>
        <taxon>Agaricomycetes</taxon>
        <taxon>Sebacinales</taxon>
        <taxon>Serendipitaceae</taxon>
        <taxon>Serendipita</taxon>
    </lineage>
</organism>
<evidence type="ECO:0000256" key="2">
    <source>
        <dbReference type="PROSITE-ProRule" id="PRU00176"/>
    </source>
</evidence>
<dbReference type="Gene3D" id="3.30.70.330">
    <property type="match status" value="1"/>
</dbReference>
<evidence type="ECO:0000256" key="1">
    <source>
        <dbReference type="ARBA" id="ARBA00022884"/>
    </source>
</evidence>
<dbReference type="InterPro" id="IPR000504">
    <property type="entry name" value="RRM_dom"/>
</dbReference>
<dbReference type="Pfam" id="PF00076">
    <property type="entry name" value="RRM_1"/>
    <property type="match status" value="1"/>
</dbReference>
<evidence type="ECO:0000256" key="3">
    <source>
        <dbReference type="SAM" id="MobiDB-lite"/>
    </source>
</evidence>
<feature type="compositionally biased region" description="Basic and acidic residues" evidence="3">
    <location>
        <begin position="189"/>
        <end position="202"/>
    </location>
</feature>
<dbReference type="InterPro" id="IPR012677">
    <property type="entry name" value="Nucleotide-bd_a/b_plait_sf"/>
</dbReference>
<dbReference type="GO" id="GO:0003729">
    <property type="term" value="F:mRNA binding"/>
    <property type="evidence" value="ECO:0007669"/>
    <property type="project" value="TreeGrafter"/>
</dbReference>
<feature type="compositionally biased region" description="Basic and acidic residues" evidence="3">
    <location>
        <begin position="24"/>
        <end position="36"/>
    </location>
</feature>
<name>A0A0C2WVB4_SERVB</name>
<evidence type="ECO:0000313" key="5">
    <source>
        <dbReference type="EMBL" id="KIM21342.1"/>
    </source>
</evidence>
<proteinExistence type="predicted"/>
<dbReference type="HOGENOM" id="CLU_052367_4_1_1"/>
<feature type="region of interest" description="Disordered" evidence="3">
    <location>
        <begin position="1"/>
        <end position="51"/>
    </location>
</feature>
<dbReference type="PANTHER" id="PTHR19965">
    <property type="entry name" value="RNA AND EXPORT FACTOR BINDING PROTEIN"/>
    <property type="match status" value="1"/>
</dbReference>
<feature type="compositionally biased region" description="Low complexity" evidence="3">
    <location>
        <begin position="228"/>
        <end position="247"/>
    </location>
</feature>
<dbReference type="Proteomes" id="UP000054097">
    <property type="component" value="Unassembled WGS sequence"/>
</dbReference>
<dbReference type="STRING" id="933852.A0A0C2WVB4"/>
<dbReference type="GO" id="GO:0005634">
    <property type="term" value="C:nucleus"/>
    <property type="evidence" value="ECO:0007669"/>
    <property type="project" value="TreeGrafter"/>
</dbReference>
<dbReference type="PROSITE" id="PS50102">
    <property type="entry name" value="RRM"/>
    <property type="match status" value="1"/>
</dbReference>
<dbReference type="SMART" id="SM00360">
    <property type="entry name" value="RRM"/>
    <property type="match status" value="1"/>
</dbReference>
<keyword evidence="6" id="KW-1185">Reference proteome</keyword>
<dbReference type="SMART" id="SM01218">
    <property type="entry name" value="FoP_duplication"/>
    <property type="match status" value="1"/>
</dbReference>
<dbReference type="InterPro" id="IPR035979">
    <property type="entry name" value="RBD_domain_sf"/>
</dbReference>
<dbReference type="SUPFAM" id="SSF54928">
    <property type="entry name" value="RNA-binding domain, RBD"/>
    <property type="match status" value="1"/>
</dbReference>
<protein>
    <recommendedName>
        <fullName evidence="4">RRM domain-containing protein</fullName>
    </recommendedName>
</protein>
<reference evidence="6" key="2">
    <citation type="submission" date="2015-01" db="EMBL/GenBank/DDBJ databases">
        <title>Evolutionary Origins and Diversification of the Mycorrhizal Mutualists.</title>
        <authorList>
            <consortium name="DOE Joint Genome Institute"/>
            <consortium name="Mycorrhizal Genomics Consortium"/>
            <person name="Kohler A."/>
            <person name="Kuo A."/>
            <person name="Nagy L.G."/>
            <person name="Floudas D."/>
            <person name="Copeland A."/>
            <person name="Barry K.W."/>
            <person name="Cichocki N."/>
            <person name="Veneault-Fourrey C."/>
            <person name="LaButti K."/>
            <person name="Lindquist E.A."/>
            <person name="Lipzen A."/>
            <person name="Lundell T."/>
            <person name="Morin E."/>
            <person name="Murat C."/>
            <person name="Riley R."/>
            <person name="Ohm R."/>
            <person name="Sun H."/>
            <person name="Tunlid A."/>
            <person name="Henrissat B."/>
            <person name="Grigoriev I.V."/>
            <person name="Hibbett D.S."/>
            <person name="Martin F."/>
        </authorList>
    </citation>
    <scope>NUCLEOTIDE SEQUENCE [LARGE SCALE GENOMIC DNA]</scope>
    <source>
        <strain evidence="6">MAFF 305830</strain>
    </source>
</reference>
<dbReference type="InterPro" id="IPR051229">
    <property type="entry name" value="ALYREF_mRNA_export"/>
</dbReference>
<feature type="compositionally biased region" description="Gly residues" evidence="3">
    <location>
        <begin position="134"/>
        <end position="143"/>
    </location>
</feature>
<feature type="domain" description="RRM" evidence="4">
    <location>
        <begin position="52"/>
        <end position="130"/>
    </location>
</feature>
<evidence type="ECO:0000313" key="6">
    <source>
        <dbReference type="Proteomes" id="UP000054097"/>
    </source>
</evidence>
<dbReference type="AlphaFoldDB" id="A0A0C2WVB4"/>
<dbReference type="EMBL" id="KN824386">
    <property type="protein sequence ID" value="KIM21342.1"/>
    <property type="molecule type" value="Genomic_DNA"/>
</dbReference>
<reference evidence="5 6" key="1">
    <citation type="submission" date="2014-04" db="EMBL/GenBank/DDBJ databases">
        <authorList>
            <consortium name="DOE Joint Genome Institute"/>
            <person name="Kuo A."/>
            <person name="Zuccaro A."/>
            <person name="Kohler A."/>
            <person name="Nagy L.G."/>
            <person name="Floudas D."/>
            <person name="Copeland A."/>
            <person name="Barry K.W."/>
            <person name="Cichocki N."/>
            <person name="Veneault-Fourrey C."/>
            <person name="LaButti K."/>
            <person name="Lindquist E.A."/>
            <person name="Lipzen A."/>
            <person name="Lundell T."/>
            <person name="Morin E."/>
            <person name="Murat C."/>
            <person name="Sun H."/>
            <person name="Tunlid A."/>
            <person name="Henrissat B."/>
            <person name="Grigoriev I.V."/>
            <person name="Hibbett D.S."/>
            <person name="Martin F."/>
            <person name="Nordberg H.P."/>
            <person name="Cantor M.N."/>
            <person name="Hua S.X."/>
        </authorList>
    </citation>
    <scope>NUCLEOTIDE SEQUENCE [LARGE SCALE GENOMIC DNA]</scope>
    <source>
        <strain evidence="5 6">MAFF 305830</strain>
    </source>
</reference>
<evidence type="ECO:0000259" key="4">
    <source>
        <dbReference type="PROSITE" id="PS50102"/>
    </source>
</evidence>
<sequence length="255" mass="26191">MSFKSSGKPYARDSSSGGLPDGQWLHDKAPGGERTRTAPRASESAANNGPSAKLLVDNLHYEVSEKDLATLFGKYGSFAREPRIRFDKSGRSTGSAVVVYEEMGDAVAAKKGLDKQLAKGQELSIRFDNSPSGPRGGGGGRGGAASLLARLDSPRGTLASRVADADTPTGPKAQSGGVGPHRTRGGRGGGDRRGGGNSNRERPPRKKPVTAEDLDKELEQYGSKGDEGSAAPQAGPASSAASASAPAGDEDVEMA</sequence>
<accession>A0A0C2WVB4</accession>
<dbReference type="OrthoDB" id="5382468at2759"/>
<dbReference type="InterPro" id="IPR025715">
    <property type="entry name" value="FoP_C"/>
</dbReference>
<keyword evidence="1 2" id="KW-0694">RNA-binding</keyword>